<proteinExistence type="predicted"/>
<dbReference type="OrthoDB" id="5067238at2"/>
<protein>
    <submittedName>
        <fullName evidence="2">Uncharacterized protein</fullName>
    </submittedName>
</protein>
<comment type="caution">
    <text evidence="2">The sequence shown here is derived from an EMBL/GenBank/DDBJ whole genome shotgun (WGS) entry which is preliminary data.</text>
</comment>
<reference evidence="2 3" key="1">
    <citation type="submission" date="2018-11" db="EMBL/GenBank/DDBJ databases">
        <title>Sequencing the genomes of 1000 actinobacteria strains.</title>
        <authorList>
            <person name="Klenk H.-P."/>
        </authorList>
    </citation>
    <scope>NUCLEOTIDE SEQUENCE [LARGE SCALE GENOMIC DNA]</scope>
    <source>
        <strain evidence="2 3">DSM 13521</strain>
    </source>
</reference>
<keyword evidence="1" id="KW-0812">Transmembrane</keyword>
<keyword evidence="3" id="KW-1185">Reference proteome</keyword>
<dbReference type="AlphaFoldDB" id="A0A3N2D0S4"/>
<evidence type="ECO:0000313" key="2">
    <source>
        <dbReference type="EMBL" id="ROR93366.1"/>
    </source>
</evidence>
<accession>A0A3N2D0S4</accession>
<name>A0A3N2D0S4_9MICO</name>
<evidence type="ECO:0000256" key="1">
    <source>
        <dbReference type="SAM" id="Phobius"/>
    </source>
</evidence>
<dbReference type="RefSeq" id="WP_123740341.1">
    <property type="nucleotide sequence ID" value="NZ_RKHQ01000002.1"/>
</dbReference>
<dbReference type="EMBL" id="RKHQ01000002">
    <property type="protein sequence ID" value="ROR93366.1"/>
    <property type="molecule type" value="Genomic_DNA"/>
</dbReference>
<sequence length="237" mass="24921">MTTPAIQQHLSTPEGFAKSVAARRPIQGAALACLALGIGGIAMNLFQLGSASDWDWSLMMRFFWDAQAIEFTGSRSGRAEAWRYAYVYGPIVLLPLGLILLGIHLATRSKSAAGLYEAYRERGWVGRQWAVGLTVPNGNAKVAIAFVSHPSVPDAAFEAAGHRYAAYLDSLDKKARKAATTAAVKAGVLTGVSAAALLPDLDPAILAAPLQPKGDFVVVVPPAAGGKGATQVLPIRE</sequence>
<organism evidence="2 3">
    <name type="scientific">Salana multivorans</name>
    <dbReference type="NCBI Taxonomy" id="120377"/>
    <lineage>
        <taxon>Bacteria</taxon>
        <taxon>Bacillati</taxon>
        <taxon>Actinomycetota</taxon>
        <taxon>Actinomycetes</taxon>
        <taxon>Micrococcales</taxon>
        <taxon>Beutenbergiaceae</taxon>
        <taxon>Salana</taxon>
    </lineage>
</organism>
<dbReference type="Proteomes" id="UP000275356">
    <property type="component" value="Unassembled WGS sequence"/>
</dbReference>
<gene>
    <name evidence="2" type="ORF">EDD28_2778</name>
</gene>
<evidence type="ECO:0000313" key="3">
    <source>
        <dbReference type="Proteomes" id="UP000275356"/>
    </source>
</evidence>
<feature type="transmembrane region" description="Helical" evidence="1">
    <location>
        <begin position="85"/>
        <end position="106"/>
    </location>
</feature>
<keyword evidence="1" id="KW-0472">Membrane</keyword>
<keyword evidence="1" id="KW-1133">Transmembrane helix</keyword>
<feature type="transmembrane region" description="Helical" evidence="1">
    <location>
        <begin position="28"/>
        <end position="49"/>
    </location>
</feature>